<dbReference type="InterPro" id="IPR050294">
    <property type="entry name" value="RnfB_subfamily"/>
</dbReference>
<evidence type="ECO:0000313" key="12">
    <source>
        <dbReference type="Proteomes" id="UP000093954"/>
    </source>
</evidence>
<feature type="domain" description="4Fe-4S ferredoxin-type" evidence="10">
    <location>
        <begin position="5"/>
        <end position="32"/>
    </location>
</feature>
<dbReference type="PATRIC" id="fig|1353534.3.peg.664"/>
<dbReference type="InterPro" id="IPR017900">
    <property type="entry name" value="4Fe4S_Fe_S_CS"/>
</dbReference>
<reference evidence="11 12" key="1">
    <citation type="journal article" date="2012" name="Front. Microbiol.">
        <title>Draft Genome Sequence of the Virulent Strain 01-B526 of the Fish Pathogen Aeromonas salmonicida.</title>
        <authorList>
            <person name="Charette S.J."/>
            <person name="Brochu F."/>
            <person name="Boyle B."/>
            <person name="Filion G."/>
            <person name="Tanaka K.H."/>
            <person name="Derome N."/>
        </authorList>
    </citation>
    <scope>NUCLEOTIDE SEQUENCE [LARGE SCALE GENOMIC DNA]</scope>
    <source>
        <strain evidence="11 12">P11</strain>
    </source>
</reference>
<protein>
    <recommendedName>
        <fullName evidence="9">Ferredoxin</fullName>
    </recommendedName>
</protein>
<comment type="cofactor">
    <cofactor evidence="1">
        <name>[3Fe-4S] cluster</name>
        <dbReference type="ChEBI" id="CHEBI:21137"/>
    </cofactor>
</comment>
<evidence type="ECO:0000256" key="7">
    <source>
        <dbReference type="ARBA" id="ARBA00023004"/>
    </source>
</evidence>
<sequence length="90" mass="10429">MNATMRYFITLKCIKCHKCANECPVDAIYEGNDKFEINDTKCITCDKCREICPVDAIHYEDDEFRSINREMDSYFGGGAWPSPGRYNNLE</sequence>
<evidence type="ECO:0000256" key="3">
    <source>
        <dbReference type="ARBA" id="ARBA00022448"/>
    </source>
</evidence>
<keyword evidence="8 9" id="KW-0411">Iron-sulfur</keyword>
<dbReference type="AlphaFoldDB" id="A0A1A6B1I0"/>
<dbReference type="Proteomes" id="UP000093954">
    <property type="component" value="Unassembled WGS sequence"/>
</dbReference>
<keyword evidence="7 9" id="KW-0408">Iron</keyword>
<keyword evidence="3 9" id="KW-0813">Transport</keyword>
<evidence type="ECO:0000256" key="1">
    <source>
        <dbReference type="ARBA" id="ARBA00001927"/>
    </source>
</evidence>
<feature type="domain" description="4Fe-4S ferredoxin-type" evidence="10">
    <location>
        <begin position="33"/>
        <end position="62"/>
    </location>
</feature>
<dbReference type="Gene3D" id="3.30.70.20">
    <property type="match status" value="1"/>
</dbReference>
<dbReference type="InterPro" id="IPR000813">
    <property type="entry name" value="7Fe_ferredoxin"/>
</dbReference>
<comment type="caution">
    <text evidence="11">The sequence shown here is derived from an EMBL/GenBank/DDBJ whole genome shotgun (WGS) entry which is preliminary data.</text>
</comment>
<dbReference type="GO" id="GO:0009055">
    <property type="term" value="F:electron transfer activity"/>
    <property type="evidence" value="ECO:0007669"/>
    <property type="project" value="UniProtKB-UniRule"/>
</dbReference>
<dbReference type="InterPro" id="IPR017896">
    <property type="entry name" value="4Fe4S_Fe-S-bd"/>
</dbReference>
<keyword evidence="6 9" id="KW-0249">Electron transport</keyword>
<dbReference type="PANTHER" id="PTHR42859:SF2">
    <property type="entry name" value="FERREDOXIN"/>
    <property type="match status" value="1"/>
</dbReference>
<organism evidence="11 12">
    <name type="scientific">Clostridium ragsdalei P11</name>
    <dbReference type="NCBI Taxonomy" id="1353534"/>
    <lineage>
        <taxon>Bacteria</taxon>
        <taxon>Bacillati</taxon>
        <taxon>Bacillota</taxon>
        <taxon>Clostridia</taxon>
        <taxon>Eubacteriales</taxon>
        <taxon>Clostridiaceae</taxon>
        <taxon>Clostridium</taxon>
    </lineage>
</organism>
<dbReference type="PROSITE" id="PS51379">
    <property type="entry name" value="4FE4S_FER_2"/>
    <property type="match status" value="2"/>
</dbReference>
<dbReference type="PANTHER" id="PTHR42859">
    <property type="entry name" value="OXIDOREDUCTASE"/>
    <property type="match status" value="1"/>
</dbReference>
<dbReference type="Pfam" id="PF14697">
    <property type="entry name" value="Fer4_21"/>
    <property type="match status" value="1"/>
</dbReference>
<evidence type="ECO:0000256" key="2">
    <source>
        <dbReference type="ARBA" id="ARBA00001966"/>
    </source>
</evidence>
<evidence type="ECO:0000256" key="9">
    <source>
        <dbReference type="RuleBase" id="RU365098"/>
    </source>
</evidence>
<dbReference type="SUPFAM" id="SSF54862">
    <property type="entry name" value="4Fe-4S ferredoxins"/>
    <property type="match status" value="1"/>
</dbReference>
<dbReference type="EMBL" id="LROS01000006">
    <property type="protein sequence ID" value="OBR96206.1"/>
    <property type="molecule type" value="Genomic_DNA"/>
</dbReference>
<gene>
    <name evidence="11" type="ORF">CLRAG_06570</name>
</gene>
<evidence type="ECO:0000256" key="8">
    <source>
        <dbReference type="ARBA" id="ARBA00023014"/>
    </source>
</evidence>
<dbReference type="PRINTS" id="PR00354">
    <property type="entry name" value="7FE8SFRDOXIN"/>
</dbReference>
<comment type="function">
    <text evidence="9">Ferredoxins are iron-sulfur proteins that transfer electrons in a wide variety of metabolic reactions.</text>
</comment>
<evidence type="ECO:0000256" key="6">
    <source>
        <dbReference type="ARBA" id="ARBA00022982"/>
    </source>
</evidence>
<keyword evidence="4 9" id="KW-0004">4Fe-4S</keyword>
<proteinExistence type="predicted"/>
<comment type="cofactor">
    <cofactor evidence="2 9">
        <name>[4Fe-4S] cluster</name>
        <dbReference type="ChEBI" id="CHEBI:49883"/>
    </cofactor>
</comment>
<dbReference type="GO" id="GO:0046872">
    <property type="term" value="F:metal ion binding"/>
    <property type="evidence" value="ECO:0007669"/>
    <property type="project" value="UniProtKB-UniRule"/>
</dbReference>
<keyword evidence="5 9" id="KW-0479">Metal-binding</keyword>
<keyword evidence="12" id="KW-1185">Reference proteome</keyword>
<dbReference type="RefSeq" id="WP_065077048.1">
    <property type="nucleotide sequence ID" value="NZ_LROS01000006.1"/>
</dbReference>
<name>A0A1A6B1I0_9CLOT</name>
<dbReference type="PROSITE" id="PS00198">
    <property type="entry name" value="4FE4S_FER_1"/>
    <property type="match status" value="1"/>
</dbReference>
<accession>A0A1A6B1I0</accession>
<evidence type="ECO:0000256" key="5">
    <source>
        <dbReference type="ARBA" id="ARBA00022723"/>
    </source>
</evidence>
<evidence type="ECO:0000313" key="11">
    <source>
        <dbReference type="EMBL" id="OBR96206.1"/>
    </source>
</evidence>
<dbReference type="GO" id="GO:0051539">
    <property type="term" value="F:4 iron, 4 sulfur cluster binding"/>
    <property type="evidence" value="ECO:0007669"/>
    <property type="project" value="UniProtKB-UniRule"/>
</dbReference>
<evidence type="ECO:0000259" key="10">
    <source>
        <dbReference type="PROSITE" id="PS51379"/>
    </source>
</evidence>
<evidence type="ECO:0000256" key="4">
    <source>
        <dbReference type="ARBA" id="ARBA00022485"/>
    </source>
</evidence>